<dbReference type="AlphaFoldDB" id="A0A8K0NBW8"/>
<feature type="region of interest" description="Disordered" evidence="1">
    <location>
        <begin position="473"/>
        <end position="498"/>
    </location>
</feature>
<sequence length="1040" mass="114460">MEVSLVKELDFKGKEPVFDSNSRNSLVELRSTEQVADDDDEEANKCEHFTIRGYVAKVRRRDAKICWPLFLPHNQTSDELVSLLPPLPVTKFRWWNCQKCLSEASSPEDVIADGVTKVQNDGVNTCNTSFLVNADVMNLLSGLQQPSKEKILDGKSVEAGSSFNVTNGECSLSPCSGKKENASINHDPMKEAGPGRSEENQNQSSEPTIFAAEPTIAPNECKMPLGVDINIPKADALAAISVHMSDHDSLHLNKRHTKASDNSMDLPNDINHHDRSSELGDSHGKFHCKKARKVRFLDDIIRSEELSVPTMVHISSGDAKAGQTKTANGRSPDISNWKLQHPDDKSHLATQSIQETPSIEASQNEDEENSLMDWLKKVSKKASPQKGHSGNQHLDATVGVSSGSSSKQGGSRCKKKSASEKENKMTPLNPGWPCLVPQQDSLNAEDESTKLLPAKTVNNKSTGCIVSEKSLHRGPEIQEETSKKSILSKKKNKAPPVEDRLKVKKKAIKKQQARSLLQEGLDDIPLDIVELLAKHQHERCLMSAGVAAESMHNLSKMTGNMRDSGDSEKGCDEGKIMDMVHKNPSHQRSHFNQAVEAGHTTTRNNSNVDCRLKASDSSNSCKQNLHIDLNQQPTEFLELLECSGDPLSRLEHPVTVSNRSYSPQNFGLDMNMQTSGSCDRSQAIATEISSRDDHEGTSVPLNGTAFGSITRRADADFNYVNMDSHNSCLDQTMKTVGQKTDSHDSHDSKFTSLQLLLGKEKADSSINIHSAATYSFVEAGNACHSRTIKPLNLYTNETISALHLLRLMDQTAGSGASYTNQAGSILEYDLNCTNQHEELQGLEVGFRKEMPKHPYRAGYSDQDQHPWNASIPHHPVRGISYVASLLNKEIVPQSNNCPTLPGGLEARHPVELPLHNIIEKEKADTSCSAIHTEFGNTKTSIFMGINAKQMIPGLDSFAHPTCCLTTYEMDQAGSSSKDRADQPPTSSCEFENCVVNRNPADFATIDEDECMIGINNPKPRYISLSKSLPYQTHPDGRKQQ</sequence>
<accession>A0A8K0NBW8</accession>
<evidence type="ECO:0000313" key="3">
    <source>
        <dbReference type="Proteomes" id="UP000797356"/>
    </source>
</evidence>
<dbReference type="PANTHER" id="PTHR35504:SF1">
    <property type="entry name" value="PROTEIN EMBRYONIC FLOWER 1"/>
    <property type="match status" value="1"/>
</dbReference>
<dbReference type="GO" id="GO:0048367">
    <property type="term" value="P:shoot system development"/>
    <property type="evidence" value="ECO:0007669"/>
    <property type="project" value="InterPro"/>
</dbReference>
<dbReference type="InterPro" id="IPR034583">
    <property type="entry name" value="EMF1"/>
</dbReference>
<name>A0A8K0NBW8_COCNU</name>
<dbReference type="OrthoDB" id="754229at2759"/>
<reference evidence="2" key="1">
    <citation type="journal article" date="2017" name="Gigascience">
        <title>The genome draft of coconut (Cocos nucifera).</title>
        <authorList>
            <person name="Xiao Y."/>
            <person name="Xu P."/>
            <person name="Fan H."/>
            <person name="Baudouin L."/>
            <person name="Xia W."/>
            <person name="Bocs S."/>
            <person name="Xu J."/>
            <person name="Li Q."/>
            <person name="Guo A."/>
            <person name="Zhou L."/>
            <person name="Li J."/>
            <person name="Wu Y."/>
            <person name="Ma Z."/>
            <person name="Armero A."/>
            <person name="Issali A.E."/>
            <person name="Liu N."/>
            <person name="Peng M."/>
            <person name="Yang Y."/>
        </authorList>
    </citation>
    <scope>NUCLEOTIDE SEQUENCE</scope>
    <source>
        <tissue evidence="2">Spear leaf of Hainan Tall coconut</tissue>
    </source>
</reference>
<dbReference type="PANTHER" id="PTHR35504">
    <property type="entry name" value="PROTEIN EMBRYONIC FLOWER 1"/>
    <property type="match status" value="1"/>
</dbReference>
<dbReference type="Proteomes" id="UP000797356">
    <property type="component" value="Chromosome 14"/>
</dbReference>
<protein>
    <recommendedName>
        <fullName evidence="4">Protein EMBRYONIC FLOWER 1-like</fullName>
    </recommendedName>
</protein>
<evidence type="ECO:0000313" key="2">
    <source>
        <dbReference type="EMBL" id="KAG1367899.1"/>
    </source>
</evidence>
<feature type="region of interest" description="Disordered" evidence="1">
    <location>
        <begin position="314"/>
        <end position="349"/>
    </location>
</feature>
<feature type="compositionally biased region" description="Basic and acidic residues" evidence="1">
    <location>
        <begin position="473"/>
        <end position="483"/>
    </location>
</feature>
<proteinExistence type="predicted"/>
<feature type="compositionally biased region" description="Low complexity" evidence="1">
    <location>
        <begin position="399"/>
        <end position="411"/>
    </location>
</feature>
<evidence type="ECO:0000256" key="1">
    <source>
        <dbReference type="SAM" id="MobiDB-lite"/>
    </source>
</evidence>
<comment type="caution">
    <text evidence="2">The sequence shown here is derived from an EMBL/GenBank/DDBJ whole genome shotgun (WGS) entry which is preliminary data.</text>
</comment>
<feature type="region of interest" description="Disordered" evidence="1">
    <location>
        <begin position="378"/>
        <end position="433"/>
    </location>
</feature>
<dbReference type="EMBL" id="CM017885">
    <property type="protein sequence ID" value="KAG1367899.1"/>
    <property type="molecule type" value="Genomic_DNA"/>
</dbReference>
<keyword evidence="3" id="KW-1185">Reference proteome</keyword>
<evidence type="ECO:0008006" key="4">
    <source>
        <dbReference type="Google" id="ProtNLM"/>
    </source>
</evidence>
<feature type="region of interest" description="Disordered" evidence="1">
    <location>
        <begin position="174"/>
        <end position="206"/>
    </location>
</feature>
<organism evidence="2 3">
    <name type="scientific">Cocos nucifera</name>
    <name type="common">Coconut palm</name>
    <dbReference type="NCBI Taxonomy" id="13894"/>
    <lineage>
        <taxon>Eukaryota</taxon>
        <taxon>Viridiplantae</taxon>
        <taxon>Streptophyta</taxon>
        <taxon>Embryophyta</taxon>
        <taxon>Tracheophyta</taxon>
        <taxon>Spermatophyta</taxon>
        <taxon>Magnoliopsida</taxon>
        <taxon>Liliopsida</taxon>
        <taxon>Arecaceae</taxon>
        <taxon>Arecoideae</taxon>
        <taxon>Cocoseae</taxon>
        <taxon>Attaleinae</taxon>
        <taxon>Cocos</taxon>
    </lineage>
</organism>
<dbReference type="GO" id="GO:0009910">
    <property type="term" value="P:negative regulation of flower development"/>
    <property type="evidence" value="ECO:0007669"/>
    <property type="project" value="InterPro"/>
</dbReference>
<feature type="compositionally biased region" description="Polar residues" evidence="1">
    <location>
        <begin position="323"/>
        <end position="338"/>
    </location>
</feature>
<dbReference type="GO" id="GO:0045892">
    <property type="term" value="P:negative regulation of DNA-templated transcription"/>
    <property type="evidence" value="ECO:0007669"/>
    <property type="project" value="InterPro"/>
</dbReference>
<reference evidence="2" key="2">
    <citation type="submission" date="2019-07" db="EMBL/GenBank/DDBJ databases">
        <authorList>
            <person name="Yang Y."/>
            <person name="Bocs S."/>
            <person name="Baudouin L."/>
        </authorList>
    </citation>
    <scope>NUCLEOTIDE SEQUENCE</scope>
    <source>
        <tissue evidence="2">Spear leaf of Hainan Tall coconut</tissue>
    </source>
</reference>
<gene>
    <name evidence="2" type="ORF">COCNU_14G003670</name>
</gene>